<dbReference type="InterPro" id="IPR018574">
    <property type="entry name" value="Structure-sp_endonuc_su_Slx4"/>
</dbReference>
<dbReference type="RefSeq" id="XP_018736294.1">
    <property type="nucleotide sequence ID" value="XM_018881857.1"/>
</dbReference>
<evidence type="ECO:0000313" key="10">
    <source>
        <dbReference type="Proteomes" id="UP000189580"/>
    </source>
</evidence>
<feature type="compositionally biased region" description="Low complexity" evidence="8">
    <location>
        <begin position="15"/>
        <end position="25"/>
    </location>
</feature>
<keyword evidence="5" id="KW-0234">DNA repair</keyword>
<dbReference type="GO" id="GO:0004519">
    <property type="term" value="F:endonuclease activity"/>
    <property type="evidence" value="ECO:0007669"/>
    <property type="project" value="UniProtKB-KW"/>
</dbReference>
<dbReference type="GeneID" id="30036931"/>
<feature type="region of interest" description="Disordered" evidence="8">
    <location>
        <begin position="667"/>
        <end position="711"/>
    </location>
</feature>
<evidence type="ECO:0000256" key="2">
    <source>
        <dbReference type="ARBA" id="ARBA00006661"/>
    </source>
</evidence>
<keyword evidence="6" id="KW-0539">Nucleus</keyword>
<evidence type="ECO:0000256" key="5">
    <source>
        <dbReference type="ARBA" id="ARBA00023204"/>
    </source>
</evidence>
<dbReference type="GO" id="GO:0006260">
    <property type="term" value="P:DNA replication"/>
    <property type="evidence" value="ECO:0007669"/>
    <property type="project" value="InterPro"/>
</dbReference>
<accession>A0A161HKX8</accession>
<feature type="compositionally biased region" description="Basic residues" evidence="8">
    <location>
        <begin position="95"/>
        <end position="104"/>
    </location>
</feature>
<keyword evidence="4" id="KW-0233">DNA recombination</keyword>
<evidence type="ECO:0000256" key="4">
    <source>
        <dbReference type="ARBA" id="ARBA00023172"/>
    </source>
</evidence>
<feature type="region of interest" description="Disordered" evidence="8">
    <location>
        <begin position="85"/>
        <end position="129"/>
    </location>
</feature>
<evidence type="ECO:0000256" key="7">
    <source>
        <dbReference type="ARBA" id="ARBA00029496"/>
    </source>
</evidence>
<feature type="region of interest" description="Disordered" evidence="8">
    <location>
        <begin position="597"/>
        <end position="623"/>
    </location>
</feature>
<feature type="compositionally biased region" description="Basic and acidic residues" evidence="8">
    <location>
        <begin position="150"/>
        <end position="166"/>
    </location>
</feature>
<keyword evidence="9" id="KW-0255">Endonuclease</keyword>
<evidence type="ECO:0000256" key="8">
    <source>
        <dbReference type="SAM" id="MobiDB-lite"/>
    </source>
</evidence>
<dbReference type="Proteomes" id="UP000189580">
    <property type="component" value="Chromosome d"/>
</dbReference>
<dbReference type="Pfam" id="PF09494">
    <property type="entry name" value="Slx4"/>
    <property type="match status" value="1"/>
</dbReference>
<keyword evidence="3" id="KW-0227">DNA damage</keyword>
<sequence length="866" mass="96142">MEDVVLVSSTGIDTSSPNSLSNNSPVHSRLTRTISKFAFEGSVSNITTTTTTTTKTGSFVSSAVELETLDAQHVTITTTVSKELTVNHSPQASKEKKKKRKKSATTKSSETSKKSVVKKTRKPKEKVPATLNERMVAIFEKSALITVPDEYRGNVDPSHHGIDITRNDSNGYYINNNDRSENNDNKDENKNSYYNETNDKSQQDDRMAASISSTIARHDISANNRPFNFGCDIQLNDPDYDNARLLSGKPGKVRALRRNRQNQEKQDRASGQSKRLKPSYQLEAVPKPQIPADFLVSVEEGCQNIKQLKLIFPDTPKPKRHCSSQRNNSAETISPVRNRTSFNREKRGSESLTMFDLASRIPSDILSQEMRMLDSRSEKENIFDEEVPEAGDTDSDESPEIAVSTSSKLAAVSVLTPNRSLVSGSGKSITNSRAEFDDGVQVLTKNVHPRRVLTPLLNSEVRSQSDPFVASRSGDDRTSQNAISLPRSKRQDSNTEKNSFVEIYEISDSENDYGSPLVLSQQRPTNLLCNSPIRQLSAATIITISSSPIHNETGPSKPDKLNSIDTFDEFHSSSPPRASLSISSARRLTLEPDKISDRLANSTDDSYSFNSVDEVPQSPGYADSENLLEYAPYIMTVGEPYKDIISGSPPNRCSQPISIPSSSISTFSSFGSQDDTANSNVPITDIHSEPQTTDFVDPTPLTDKTADELPPRTENVDYKSIYEAMPLDELRRTVDKYGFKPRRSRQAMIELLLSCHTDTTDIPSIAAVSQPSTSMPNSDSDMRSKLFTRISTQIRTNPLAKPWWTKMLLYEPLPLESFQRFLQQTLSIDLDLELVRSWCDHCGVCTRASDPTHSDTPSSQTSETEV</sequence>
<reference evidence="9 10" key="1">
    <citation type="submission" date="2016-02" db="EMBL/GenBank/DDBJ databases">
        <title>Complete genome sequence and transcriptome regulation of the pentose utilising yeast Sugiyamaella lignohabitans.</title>
        <authorList>
            <person name="Bellasio M."/>
            <person name="Peymann A."/>
            <person name="Valli M."/>
            <person name="Sipitzky M."/>
            <person name="Graf A."/>
            <person name="Sauer M."/>
            <person name="Marx H."/>
            <person name="Mattanovich D."/>
        </authorList>
    </citation>
    <scope>NUCLEOTIDE SEQUENCE [LARGE SCALE GENOMIC DNA]</scope>
    <source>
        <strain evidence="9 10">CBS 10342</strain>
    </source>
</reference>
<feature type="compositionally biased region" description="Polar residues" evidence="8">
    <location>
        <begin position="599"/>
        <end position="611"/>
    </location>
</feature>
<dbReference type="EMBL" id="CP014502">
    <property type="protein sequence ID" value="ANB13817.1"/>
    <property type="molecule type" value="Genomic_DNA"/>
</dbReference>
<organism evidence="9 10">
    <name type="scientific">Sugiyamaella lignohabitans</name>
    <dbReference type="NCBI Taxonomy" id="796027"/>
    <lineage>
        <taxon>Eukaryota</taxon>
        <taxon>Fungi</taxon>
        <taxon>Dikarya</taxon>
        <taxon>Ascomycota</taxon>
        <taxon>Saccharomycotina</taxon>
        <taxon>Dipodascomycetes</taxon>
        <taxon>Dipodascales</taxon>
        <taxon>Trichomonascaceae</taxon>
        <taxon>Sugiyamaella</taxon>
    </lineage>
</organism>
<dbReference type="GO" id="GO:0033557">
    <property type="term" value="C:Slx1-Slx4 complex"/>
    <property type="evidence" value="ECO:0007669"/>
    <property type="project" value="InterPro"/>
</dbReference>
<name>A0A161HKX8_9ASCO</name>
<evidence type="ECO:0000256" key="3">
    <source>
        <dbReference type="ARBA" id="ARBA00022763"/>
    </source>
</evidence>
<dbReference type="GO" id="GO:0006310">
    <property type="term" value="P:DNA recombination"/>
    <property type="evidence" value="ECO:0007669"/>
    <property type="project" value="UniProtKB-KW"/>
</dbReference>
<dbReference type="AlphaFoldDB" id="A0A161HKX8"/>
<dbReference type="OrthoDB" id="5349119at2759"/>
<evidence type="ECO:0000256" key="6">
    <source>
        <dbReference type="ARBA" id="ARBA00023242"/>
    </source>
</evidence>
<protein>
    <recommendedName>
        <fullName evidence="7">Structure-specific endonuclease subunit SLX4</fullName>
    </recommendedName>
</protein>
<evidence type="ECO:0000256" key="1">
    <source>
        <dbReference type="ARBA" id="ARBA00004123"/>
    </source>
</evidence>
<feature type="region of interest" description="Disordered" evidence="8">
    <location>
        <begin position="258"/>
        <end position="278"/>
    </location>
</feature>
<feature type="region of interest" description="Disordered" evidence="8">
    <location>
        <begin position="150"/>
        <end position="209"/>
    </location>
</feature>
<evidence type="ECO:0000313" key="9">
    <source>
        <dbReference type="EMBL" id="ANB13817.1"/>
    </source>
</evidence>
<comment type="similarity">
    <text evidence="2">Belongs to the SLX4 family.</text>
</comment>
<feature type="region of interest" description="Disordered" evidence="8">
    <location>
        <begin position="548"/>
        <end position="583"/>
    </location>
</feature>
<keyword evidence="9" id="KW-0378">Hydrolase</keyword>
<feature type="region of interest" description="Disordered" evidence="8">
    <location>
        <begin position="1"/>
        <end position="26"/>
    </location>
</feature>
<feature type="compositionally biased region" description="Basic residues" evidence="8">
    <location>
        <begin position="115"/>
        <end position="124"/>
    </location>
</feature>
<feature type="compositionally biased region" description="Basic and acidic residues" evidence="8">
    <location>
        <begin position="178"/>
        <end position="190"/>
    </location>
</feature>
<dbReference type="GO" id="GO:0006281">
    <property type="term" value="P:DNA repair"/>
    <property type="evidence" value="ECO:0007669"/>
    <property type="project" value="UniProtKB-KW"/>
</dbReference>
<gene>
    <name evidence="9" type="primary">slx4</name>
    <name evidence="9" type="ORF">AWJ20_4764</name>
</gene>
<keyword evidence="10" id="KW-1185">Reference proteome</keyword>
<comment type="subcellular location">
    <subcellularLocation>
        <location evidence="1">Nucleus</location>
    </subcellularLocation>
</comment>
<feature type="compositionally biased region" description="Low complexity" evidence="8">
    <location>
        <begin position="572"/>
        <end position="583"/>
    </location>
</feature>
<feature type="compositionally biased region" description="Basic and acidic residues" evidence="8">
    <location>
        <begin position="197"/>
        <end position="207"/>
    </location>
</feature>
<feature type="region of interest" description="Disordered" evidence="8">
    <location>
        <begin position="463"/>
        <end position="497"/>
    </location>
</feature>
<dbReference type="KEGG" id="slb:AWJ20_4764"/>
<proteinExistence type="inferred from homology"/>
<keyword evidence="9" id="KW-0540">Nuclease</keyword>